<evidence type="ECO:0008006" key="3">
    <source>
        <dbReference type="Google" id="ProtNLM"/>
    </source>
</evidence>
<sequence>MGLNAARITAEEASYLSNEYIKQFVRAAHMDFDKVKQMLSEEPELLHASCDWGDGDWENALGAAAHVGRRDIALYLLERGARLDLFAAAMLGKLEVVHAILSDDPSAKDAIGPHGIPLIVHAKMGGEESRCVYAYLESLQA</sequence>
<dbReference type="EMBL" id="FONN01000030">
    <property type="protein sequence ID" value="SFF37255.1"/>
    <property type="molecule type" value="Genomic_DNA"/>
</dbReference>
<name>A0A1I2I4I8_9BACL</name>
<dbReference type="OrthoDB" id="384737at2"/>
<evidence type="ECO:0000313" key="1">
    <source>
        <dbReference type="EMBL" id="SFF37255.1"/>
    </source>
</evidence>
<gene>
    <name evidence="1" type="ORF">SAMN04487969_13078</name>
</gene>
<protein>
    <recommendedName>
        <fullName evidence="3">Ankyrin repeat-containing protein</fullName>
    </recommendedName>
</protein>
<dbReference type="InterPro" id="IPR036770">
    <property type="entry name" value="Ankyrin_rpt-contain_sf"/>
</dbReference>
<organism evidence="1 2">
    <name type="scientific">Paenibacillus algorifonticola</name>
    <dbReference type="NCBI Taxonomy" id="684063"/>
    <lineage>
        <taxon>Bacteria</taxon>
        <taxon>Bacillati</taxon>
        <taxon>Bacillota</taxon>
        <taxon>Bacilli</taxon>
        <taxon>Bacillales</taxon>
        <taxon>Paenibacillaceae</taxon>
        <taxon>Paenibacillus</taxon>
    </lineage>
</organism>
<dbReference type="Proteomes" id="UP000183410">
    <property type="component" value="Unassembled WGS sequence"/>
</dbReference>
<dbReference type="RefSeq" id="WP_046234193.1">
    <property type="nucleotide sequence ID" value="NZ_FONN01000030.1"/>
</dbReference>
<keyword evidence="2" id="KW-1185">Reference proteome</keyword>
<reference evidence="2" key="1">
    <citation type="submission" date="2016-10" db="EMBL/GenBank/DDBJ databases">
        <authorList>
            <person name="Varghese N."/>
            <person name="Submissions S."/>
        </authorList>
    </citation>
    <scope>NUCLEOTIDE SEQUENCE [LARGE SCALE GENOMIC DNA]</scope>
    <source>
        <strain evidence="2">CGMCC 1.10223</strain>
    </source>
</reference>
<evidence type="ECO:0000313" key="2">
    <source>
        <dbReference type="Proteomes" id="UP000183410"/>
    </source>
</evidence>
<dbReference type="AlphaFoldDB" id="A0A1I2I4I8"/>
<accession>A0A1I2I4I8</accession>
<dbReference type="SUPFAM" id="SSF48403">
    <property type="entry name" value="Ankyrin repeat"/>
    <property type="match status" value="1"/>
</dbReference>
<proteinExistence type="predicted"/>
<dbReference type="Gene3D" id="1.25.40.20">
    <property type="entry name" value="Ankyrin repeat-containing domain"/>
    <property type="match status" value="1"/>
</dbReference>